<evidence type="ECO:0000313" key="3">
    <source>
        <dbReference type="Proteomes" id="UP000326757"/>
    </source>
</evidence>
<dbReference type="AlphaFoldDB" id="A0A5N6JWT3"/>
<dbReference type="OrthoDB" id="10450608at2759"/>
<reference evidence="2 3" key="1">
    <citation type="submission" date="2019-06" db="EMBL/GenBank/DDBJ databases">
        <title>Genome Sequence of the Brown Rot Fungal Pathogen Monilinia laxa.</title>
        <authorList>
            <person name="De Miccolis Angelini R.M."/>
            <person name="Landi L."/>
            <person name="Abate D."/>
            <person name="Pollastro S."/>
            <person name="Romanazzi G."/>
            <person name="Faretra F."/>
        </authorList>
    </citation>
    <scope>NUCLEOTIDE SEQUENCE [LARGE SCALE GENOMIC DNA]</scope>
    <source>
        <strain evidence="2 3">Mlax316</strain>
    </source>
</reference>
<feature type="region of interest" description="Disordered" evidence="1">
    <location>
        <begin position="141"/>
        <end position="161"/>
    </location>
</feature>
<feature type="compositionally biased region" description="Basic and acidic residues" evidence="1">
    <location>
        <begin position="80"/>
        <end position="90"/>
    </location>
</feature>
<accession>A0A5N6JWT3</accession>
<feature type="compositionally biased region" description="Basic and acidic residues" evidence="1">
    <location>
        <begin position="152"/>
        <end position="161"/>
    </location>
</feature>
<dbReference type="EMBL" id="VIGI01000012">
    <property type="protein sequence ID" value="KAB8293404.1"/>
    <property type="molecule type" value="Genomic_DNA"/>
</dbReference>
<protein>
    <submittedName>
        <fullName evidence="2">Uncharacterized protein</fullName>
    </submittedName>
</protein>
<sequence length="211" mass="24916">MSDHTYYLTLVNTNEAGSCNLNLRWHPGTDEDCPIKMDDRNFQMSFESTRSGNFNFKVSWDAIKQETPAPQEPQPSLMTEEQREPSKEMVRPMRQPYQLESLIRGMQKAETRRDMIRASLEWNRMNLLRANEEAEAIRLRSMAQQQPPQDMTEEKRGPGKAKMREIVFRASLGWEINTLIKANKEAEALRLRSMHDDRYLTRNTRRPRRQE</sequence>
<keyword evidence="3" id="KW-1185">Reference proteome</keyword>
<feature type="region of interest" description="Disordered" evidence="1">
    <location>
        <begin position="66"/>
        <end position="90"/>
    </location>
</feature>
<comment type="caution">
    <text evidence="2">The sequence shown here is derived from an EMBL/GenBank/DDBJ whole genome shotgun (WGS) entry which is preliminary data.</text>
</comment>
<evidence type="ECO:0000313" key="2">
    <source>
        <dbReference type="EMBL" id="KAB8293404.1"/>
    </source>
</evidence>
<organism evidence="2 3">
    <name type="scientific">Monilinia laxa</name>
    <name type="common">Brown rot fungus</name>
    <name type="synonym">Sclerotinia laxa</name>
    <dbReference type="NCBI Taxonomy" id="61186"/>
    <lineage>
        <taxon>Eukaryota</taxon>
        <taxon>Fungi</taxon>
        <taxon>Dikarya</taxon>
        <taxon>Ascomycota</taxon>
        <taxon>Pezizomycotina</taxon>
        <taxon>Leotiomycetes</taxon>
        <taxon>Helotiales</taxon>
        <taxon>Sclerotiniaceae</taxon>
        <taxon>Monilinia</taxon>
    </lineage>
</organism>
<proteinExistence type="predicted"/>
<gene>
    <name evidence="2" type="ORF">EYC80_007722</name>
</gene>
<evidence type="ECO:0000256" key="1">
    <source>
        <dbReference type="SAM" id="MobiDB-lite"/>
    </source>
</evidence>
<dbReference type="Proteomes" id="UP000326757">
    <property type="component" value="Unassembled WGS sequence"/>
</dbReference>
<name>A0A5N6JWT3_MONLA</name>